<dbReference type="EMBL" id="CM047948">
    <property type="protein sequence ID" value="KAI9896672.1"/>
    <property type="molecule type" value="Genomic_DNA"/>
</dbReference>
<proteinExistence type="predicted"/>
<accession>A0ACC0UTV6</accession>
<protein>
    <submittedName>
        <fullName evidence="1">Uncharacterized protein</fullName>
    </submittedName>
</protein>
<gene>
    <name evidence="1" type="ORF">N3K66_008844</name>
</gene>
<name>A0ACC0UTV6_9HYPO</name>
<comment type="caution">
    <text evidence="1">The sequence shown here is derived from an EMBL/GenBank/DDBJ whole genome shotgun (WGS) entry which is preliminary data.</text>
</comment>
<evidence type="ECO:0000313" key="1">
    <source>
        <dbReference type="EMBL" id="KAI9896672.1"/>
    </source>
</evidence>
<dbReference type="Proteomes" id="UP001163324">
    <property type="component" value="Chromosome 9"/>
</dbReference>
<reference evidence="1" key="1">
    <citation type="submission" date="2022-10" db="EMBL/GenBank/DDBJ databases">
        <title>Complete Genome of Trichothecium roseum strain YXFP-22015, a Plant Pathogen Isolated from Citrus.</title>
        <authorList>
            <person name="Wang Y."/>
            <person name="Zhu L."/>
        </authorList>
    </citation>
    <scope>NUCLEOTIDE SEQUENCE</scope>
    <source>
        <strain evidence="1">YXFP-22015</strain>
    </source>
</reference>
<keyword evidence="2" id="KW-1185">Reference proteome</keyword>
<organism evidence="1 2">
    <name type="scientific">Trichothecium roseum</name>
    <dbReference type="NCBI Taxonomy" id="47278"/>
    <lineage>
        <taxon>Eukaryota</taxon>
        <taxon>Fungi</taxon>
        <taxon>Dikarya</taxon>
        <taxon>Ascomycota</taxon>
        <taxon>Pezizomycotina</taxon>
        <taxon>Sordariomycetes</taxon>
        <taxon>Hypocreomycetidae</taxon>
        <taxon>Hypocreales</taxon>
        <taxon>Hypocreales incertae sedis</taxon>
        <taxon>Trichothecium</taxon>
    </lineage>
</organism>
<evidence type="ECO:0000313" key="2">
    <source>
        <dbReference type="Proteomes" id="UP001163324"/>
    </source>
</evidence>
<sequence>MADTTASKPDMPHNSLAGFHDLLKSSKRILALCGAGLSASSGLPTFRGAGGYWRNHDATRLASPHAFRDNPGLVWLFYAYRRHICLKAQPNDAHRALAALAKTADREFLCLTQNVDGLSQRAGHPEETLYTLHGSLFNIKCSKCDWMQYDNKDDPFCPALQEASIDPEPGSGGYLSLLDPKRKLKEIEIDDLPKCPKCQKGLQRPGVVWFGEDLDEGMLDRADEFCQSKPLDMIMVIGTSAQVWPAAGYISKARGNGAKVVVVNPEAEDSSELYKIRPGDFAFGRDAADWLPKMLEPVVGKI</sequence>